<dbReference type="GO" id="GO:0005886">
    <property type="term" value="C:plasma membrane"/>
    <property type="evidence" value="ECO:0007669"/>
    <property type="project" value="UniProtKB-SubCell"/>
</dbReference>
<dbReference type="Proteomes" id="UP000094009">
    <property type="component" value="Unassembled WGS sequence"/>
</dbReference>
<dbReference type="RefSeq" id="WP_064780706.1">
    <property type="nucleotide sequence ID" value="NZ_JPVZ01000003.1"/>
</dbReference>
<evidence type="ECO:0000313" key="7">
    <source>
        <dbReference type="EMBL" id="OAZ10364.1"/>
    </source>
</evidence>
<keyword evidence="4 6" id="KW-1133">Transmembrane helix</keyword>
<dbReference type="InterPro" id="IPR001123">
    <property type="entry name" value="LeuE-type"/>
</dbReference>
<organism evidence="7 8">
    <name type="scientific">Thalassospira tepidiphila MCCC 1A03514</name>
    <dbReference type="NCBI Taxonomy" id="1177930"/>
    <lineage>
        <taxon>Bacteria</taxon>
        <taxon>Pseudomonadati</taxon>
        <taxon>Pseudomonadota</taxon>
        <taxon>Alphaproteobacteria</taxon>
        <taxon>Rhodospirillales</taxon>
        <taxon>Thalassospiraceae</taxon>
        <taxon>Thalassospira</taxon>
    </lineage>
</organism>
<feature type="transmembrane region" description="Helical" evidence="6">
    <location>
        <begin position="38"/>
        <end position="64"/>
    </location>
</feature>
<name>A0A853L1A2_9PROT</name>
<evidence type="ECO:0000256" key="6">
    <source>
        <dbReference type="SAM" id="Phobius"/>
    </source>
</evidence>
<comment type="caution">
    <text evidence="7">The sequence shown here is derived from an EMBL/GenBank/DDBJ whole genome shotgun (WGS) entry which is preliminary data.</text>
</comment>
<evidence type="ECO:0000256" key="4">
    <source>
        <dbReference type="ARBA" id="ARBA00022989"/>
    </source>
</evidence>
<evidence type="ECO:0000256" key="2">
    <source>
        <dbReference type="ARBA" id="ARBA00022475"/>
    </source>
</evidence>
<dbReference type="Pfam" id="PF01810">
    <property type="entry name" value="LysE"/>
    <property type="match status" value="1"/>
</dbReference>
<dbReference type="GO" id="GO:0015171">
    <property type="term" value="F:amino acid transmembrane transporter activity"/>
    <property type="evidence" value="ECO:0007669"/>
    <property type="project" value="TreeGrafter"/>
</dbReference>
<keyword evidence="3 6" id="KW-0812">Transmembrane</keyword>
<evidence type="ECO:0000256" key="5">
    <source>
        <dbReference type="ARBA" id="ARBA00023136"/>
    </source>
</evidence>
<gene>
    <name evidence="7" type="ORF">TH4_09005</name>
</gene>
<dbReference type="EMBL" id="JPVZ01000003">
    <property type="protein sequence ID" value="OAZ10364.1"/>
    <property type="molecule type" value="Genomic_DNA"/>
</dbReference>
<evidence type="ECO:0000313" key="8">
    <source>
        <dbReference type="Proteomes" id="UP000094009"/>
    </source>
</evidence>
<evidence type="ECO:0000256" key="1">
    <source>
        <dbReference type="ARBA" id="ARBA00004651"/>
    </source>
</evidence>
<sequence length="207" mass="21675">MIETLLPVLSFTLAAALSPGGATTLATASGAQFGFRRSVPFIMGISIGMLTLAVAGALGLANLLRAFPAIELITKLIGTSYLVWLAFKIAMAPPPPTSAIARNLDQDTPTDSKPIPFLGAFGLLWLNPKGWAVTIGAAASFSAIAQDPTELAIILGSAFAFSGFLSMALWCALGLSLSLLLTSDWQWRTVNVTLGVLLIASIIPMWL</sequence>
<evidence type="ECO:0000256" key="3">
    <source>
        <dbReference type="ARBA" id="ARBA00022692"/>
    </source>
</evidence>
<dbReference type="AlphaFoldDB" id="A0A853L1A2"/>
<reference evidence="7 8" key="1">
    <citation type="submission" date="2014-07" db="EMBL/GenBank/DDBJ databases">
        <title>Draft genome sequence of Thalassospira tepidiphila 1-1B.</title>
        <authorList>
            <person name="Lai Q."/>
            <person name="Shao Z."/>
        </authorList>
    </citation>
    <scope>NUCLEOTIDE SEQUENCE [LARGE SCALE GENOMIC DNA]</scope>
    <source>
        <strain evidence="7 8">MCCC 1A03514</strain>
    </source>
</reference>
<accession>A0A853L1A2</accession>
<feature type="transmembrane region" description="Helical" evidence="6">
    <location>
        <begin position="185"/>
        <end position="206"/>
    </location>
</feature>
<keyword evidence="2" id="KW-1003">Cell membrane</keyword>
<comment type="subcellular location">
    <subcellularLocation>
        <location evidence="1">Cell membrane</location>
        <topology evidence="1">Multi-pass membrane protein</topology>
    </subcellularLocation>
</comment>
<dbReference type="GO" id="GO:0033228">
    <property type="term" value="P:cysteine export across plasma membrane"/>
    <property type="evidence" value="ECO:0007669"/>
    <property type="project" value="TreeGrafter"/>
</dbReference>
<keyword evidence="5 6" id="KW-0472">Membrane</keyword>
<proteinExistence type="predicted"/>
<protein>
    <submittedName>
        <fullName evidence="7">Amino acid transporter</fullName>
    </submittedName>
</protein>
<feature type="transmembrane region" description="Helical" evidence="6">
    <location>
        <begin position="151"/>
        <end position="179"/>
    </location>
</feature>
<dbReference type="PANTHER" id="PTHR30086">
    <property type="entry name" value="ARGININE EXPORTER PROTEIN ARGO"/>
    <property type="match status" value="1"/>
</dbReference>
<feature type="transmembrane region" description="Helical" evidence="6">
    <location>
        <begin position="115"/>
        <end position="139"/>
    </location>
</feature>
<dbReference type="PANTHER" id="PTHR30086:SF20">
    <property type="entry name" value="ARGININE EXPORTER PROTEIN ARGO-RELATED"/>
    <property type="match status" value="1"/>
</dbReference>